<protein>
    <submittedName>
        <fullName evidence="1">Histidine kinase</fullName>
    </submittedName>
</protein>
<name>A0ABY6AL95_9PSED</name>
<keyword evidence="2" id="KW-1185">Reference proteome</keyword>
<keyword evidence="1" id="KW-0808">Transferase</keyword>
<keyword evidence="1" id="KW-0418">Kinase</keyword>
<organism evidence="1 2">
    <name type="scientific">Pseudomonas promysalinigenes</name>
    <dbReference type="NCBI Taxonomy" id="485898"/>
    <lineage>
        <taxon>Bacteria</taxon>
        <taxon>Pseudomonadati</taxon>
        <taxon>Pseudomonadota</taxon>
        <taxon>Gammaproteobacteria</taxon>
        <taxon>Pseudomonadales</taxon>
        <taxon>Pseudomonadaceae</taxon>
        <taxon>Pseudomonas</taxon>
    </lineage>
</organism>
<sequence>MRQPYVLIHPAHPSHQILLHQACNAHGLFNVRVTQDLADLDTCLARKPNADLLIVEHAAGDGLALLERASSSRAVLFVGHPDAGCPNLADEARRLGLWVVADLPWPLPAGRWQQALQRIQTVTRAGHAH</sequence>
<gene>
    <name evidence="1" type="ORF">N5C08_19130</name>
</gene>
<dbReference type="GO" id="GO:0016301">
    <property type="term" value="F:kinase activity"/>
    <property type="evidence" value="ECO:0007669"/>
    <property type="project" value="UniProtKB-KW"/>
</dbReference>
<evidence type="ECO:0000313" key="1">
    <source>
        <dbReference type="EMBL" id="UXH39056.1"/>
    </source>
</evidence>
<dbReference type="Proteomes" id="UP001064504">
    <property type="component" value="Chromosome"/>
</dbReference>
<proteinExistence type="predicted"/>
<dbReference type="EMBL" id="CP104557">
    <property type="protein sequence ID" value="UXH39056.1"/>
    <property type="molecule type" value="Genomic_DNA"/>
</dbReference>
<evidence type="ECO:0000313" key="2">
    <source>
        <dbReference type="Proteomes" id="UP001064504"/>
    </source>
</evidence>
<accession>A0ABY6AL95</accession>
<reference evidence="1" key="1">
    <citation type="submission" date="2022-09" db="EMBL/GenBank/DDBJ databases">
        <title>Complete genome sequence of Pseudomonas promysalinigenes strain RL-WG26, a newly isolated PGPR with the potential for plant salinity stress alleviation.</title>
        <authorList>
            <person name="Ren L."/>
            <person name="Wang G."/>
            <person name="Hu H."/>
        </authorList>
    </citation>
    <scope>NUCLEOTIDE SEQUENCE</scope>
    <source>
        <strain evidence="1">RL-WG26</strain>
    </source>
</reference>
<dbReference type="RefSeq" id="WP_060478406.1">
    <property type="nucleotide sequence ID" value="NZ_CP077094.1"/>
</dbReference>